<reference evidence="3" key="1">
    <citation type="submission" date="2019-08" db="EMBL/GenBank/DDBJ databases">
        <authorList>
            <person name="Kucharzyk K."/>
            <person name="Murdoch R.W."/>
            <person name="Higgins S."/>
            <person name="Loffler F."/>
        </authorList>
    </citation>
    <scope>NUCLEOTIDE SEQUENCE</scope>
</reference>
<gene>
    <name evidence="3" type="primary">lytR_22</name>
    <name evidence="3" type="ORF">SDC9_49606</name>
</gene>
<name>A0A644WIK2_9ZZZZ</name>
<dbReference type="Gene3D" id="2.40.50.1020">
    <property type="entry name" value="LytTr DNA-binding domain"/>
    <property type="match status" value="1"/>
</dbReference>
<organism evidence="3">
    <name type="scientific">bioreactor metagenome</name>
    <dbReference type="NCBI Taxonomy" id="1076179"/>
    <lineage>
        <taxon>unclassified sequences</taxon>
        <taxon>metagenomes</taxon>
        <taxon>ecological metagenomes</taxon>
    </lineage>
</organism>
<feature type="domain" description="Response regulatory" evidence="1">
    <location>
        <begin position="7"/>
        <end position="118"/>
    </location>
</feature>
<dbReference type="PROSITE" id="PS50930">
    <property type="entry name" value="HTH_LYTTR"/>
    <property type="match status" value="1"/>
</dbReference>
<dbReference type="SMART" id="SM00850">
    <property type="entry name" value="LytTR"/>
    <property type="match status" value="1"/>
</dbReference>
<dbReference type="InterPro" id="IPR007492">
    <property type="entry name" value="LytTR_DNA-bd_dom"/>
</dbReference>
<sequence length="240" mass="27685">MDSMKIACIIVDDEPLALDVLSSLIARVPYLVLEGQYTDPFLAMEHLRKHPVDLLFVDIQMPDITGIELVRTLTNPPKVVFTTAYSSYAVEGFNLNAMDYLLKPISFDRFLTAVNRVRDYLELSRAAQEGIQTEEKKVPDYMFVKSNYKDVKINFSDILYIEGCEDYIRIHTTTKKVMTLLSMKNVMEKLPEQQFIRIHRSFIVAIDKIESKSNERITIGKESLPIGSSYLNEVTKRLYR</sequence>
<dbReference type="InterPro" id="IPR046947">
    <property type="entry name" value="LytR-like"/>
</dbReference>
<dbReference type="PANTHER" id="PTHR37299:SF1">
    <property type="entry name" value="STAGE 0 SPORULATION PROTEIN A HOMOLOG"/>
    <property type="match status" value="1"/>
</dbReference>
<dbReference type="AlphaFoldDB" id="A0A644WIK2"/>
<dbReference type="GO" id="GO:0003677">
    <property type="term" value="F:DNA binding"/>
    <property type="evidence" value="ECO:0007669"/>
    <property type="project" value="InterPro"/>
</dbReference>
<evidence type="ECO:0000259" key="1">
    <source>
        <dbReference type="PROSITE" id="PS50110"/>
    </source>
</evidence>
<dbReference type="EMBL" id="VSSQ01000944">
    <property type="protein sequence ID" value="MPM03341.1"/>
    <property type="molecule type" value="Genomic_DNA"/>
</dbReference>
<evidence type="ECO:0000259" key="2">
    <source>
        <dbReference type="PROSITE" id="PS50930"/>
    </source>
</evidence>
<dbReference type="SMART" id="SM00448">
    <property type="entry name" value="REC"/>
    <property type="match status" value="1"/>
</dbReference>
<dbReference type="PANTHER" id="PTHR37299">
    <property type="entry name" value="TRANSCRIPTIONAL REGULATOR-RELATED"/>
    <property type="match status" value="1"/>
</dbReference>
<accession>A0A644WIK2</accession>
<proteinExistence type="predicted"/>
<comment type="caution">
    <text evidence="3">The sequence shown here is derived from an EMBL/GenBank/DDBJ whole genome shotgun (WGS) entry which is preliminary data.</text>
</comment>
<protein>
    <submittedName>
        <fullName evidence="3">Sensory transduction protein LytR</fullName>
    </submittedName>
</protein>
<evidence type="ECO:0000313" key="3">
    <source>
        <dbReference type="EMBL" id="MPM03341.1"/>
    </source>
</evidence>
<dbReference type="Pfam" id="PF00072">
    <property type="entry name" value="Response_reg"/>
    <property type="match status" value="1"/>
</dbReference>
<dbReference type="GO" id="GO:0000156">
    <property type="term" value="F:phosphorelay response regulator activity"/>
    <property type="evidence" value="ECO:0007669"/>
    <property type="project" value="InterPro"/>
</dbReference>
<dbReference type="PROSITE" id="PS50110">
    <property type="entry name" value="RESPONSE_REGULATORY"/>
    <property type="match status" value="1"/>
</dbReference>
<dbReference type="InterPro" id="IPR011006">
    <property type="entry name" value="CheY-like_superfamily"/>
</dbReference>
<dbReference type="Gene3D" id="3.40.50.2300">
    <property type="match status" value="1"/>
</dbReference>
<dbReference type="Pfam" id="PF04397">
    <property type="entry name" value="LytTR"/>
    <property type="match status" value="1"/>
</dbReference>
<feature type="domain" description="HTH LytTR-type" evidence="2">
    <location>
        <begin position="142"/>
        <end position="240"/>
    </location>
</feature>
<dbReference type="InterPro" id="IPR001789">
    <property type="entry name" value="Sig_transdc_resp-reg_receiver"/>
</dbReference>
<dbReference type="SUPFAM" id="SSF52172">
    <property type="entry name" value="CheY-like"/>
    <property type="match status" value="1"/>
</dbReference>